<evidence type="ECO:0000313" key="2">
    <source>
        <dbReference type="Proteomes" id="UP000616151"/>
    </source>
</evidence>
<sequence length="477" mass="50498">MRKYLSNTSWPGVAMLARRLVGGLVLAAVLLLAPSLATVTPASAGDYGASAAGGDGGRLVRIGLNKSIVIKLPGQARDVLVGNPDIVDAVVRTKNTAYLFARAVGQTNIFFFDASGQQILALDLEVAQDMTALQKLVRRTIPGSRIVVDTIGENVVLSGSAKSPAEAKLALDLAVRYTGDEKKVISSINVRGSEQVMLKVRIAEVQRNVLKQFGIDTTAVFSIGKFAFNLANVNPFPTLPISPLGVYQGGFSSGGDSIDAFVRAMERDGLLRTLAEPTLTAVSGEAANFLAGGEFPIPVGQEDNKITIEFKKFGVGLGFTPLVLSEGRISLKISTEVSEISKDVSIVLQDITIPGLSVRRAETTVELPSGGSIAMAGLIKDSARADITGTPGLKDLPILGVLFRSRDFQQNQTELVVIVTPYIVNPVNEQQLAMPTDGLSNATDTQGIFFGRLNRVYGAAGKKPDGVYHGNVGYIVE</sequence>
<gene>
    <name evidence="1" type="ORF">JHL16_31395</name>
</gene>
<comment type="caution">
    <text evidence="1">The sequence shown here is derived from an EMBL/GenBank/DDBJ whole genome shotgun (WGS) entry which is preliminary data.</text>
</comment>
<reference evidence="1" key="1">
    <citation type="submission" date="2021-01" db="EMBL/GenBank/DDBJ databases">
        <authorList>
            <person name="Sun Q."/>
        </authorList>
    </citation>
    <scope>NUCLEOTIDE SEQUENCE</scope>
    <source>
        <strain evidence="1">YIM B02566</strain>
    </source>
</reference>
<dbReference type="EMBL" id="JAENHL010000008">
    <property type="protein sequence ID" value="MBK1870913.1"/>
    <property type="molecule type" value="Genomic_DNA"/>
</dbReference>
<evidence type="ECO:0000313" key="1">
    <source>
        <dbReference type="EMBL" id="MBK1870913.1"/>
    </source>
</evidence>
<keyword evidence="2" id="KW-1185">Reference proteome</keyword>
<organism evidence="1 2">
    <name type="scientific">Taklimakanibacter albus</name>
    <dbReference type="NCBI Taxonomy" id="2800327"/>
    <lineage>
        <taxon>Bacteria</taxon>
        <taxon>Pseudomonadati</taxon>
        <taxon>Pseudomonadota</taxon>
        <taxon>Alphaproteobacteria</taxon>
        <taxon>Hyphomicrobiales</taxon>
        <taxon>Aestuariivirgaceae</taxon>
        <taxon>Taklimakanibacter</taxon>
    </lineage>
</organism>
<accession>A0ACC5RE30</accession>
<dbReference type="Proteomes" id="UP000616151">
    <property type="component" value="Unassembled WGS sequence"/>
</dbReference>
<protein>
    <submittedName>
        <fullName evidence="1">Type II and III secretion system protein family protein</fullName>
    </submittedName>
</protein>
<proteinExistence type="predicted"/>
<name>A0ACC5RE30_9HYPH</name>